<gene>
    <name evidence="1" type="ORF">J2Z21_008454</name>
</gene>
<reference evidence="1 2" key="1">
    <citation type="submission" date="2021-03" db="EMBL/GenBank/DDBJ databases">
        <title>Genomic Encyclopedia of Type Strains, Phase IV (KMG-IV): sequencing the most valuable type-strain genomes for metagenomic binning, comparative biology and taxonomic classification.</title>
        <authorList>
            <person name="Goeker M."/>
        </authorList>
    </citation>
    <scope>NUCLEOTIDE SEQUENCE [LARGE SCALE GENOMIC DNA]</scope>
    <source>
        <strain evidence="1 2">DSM 40499</strain>
    </source>
</reference>
<evidence type="ECO:0000313" key="2">
    <source>
        <dbReference type="Proteomes" id="UP001519309"/>
    </source>
</evidence>
<sequence>MDHHENKERCPELVLVSDECVPSRSVRELTKLTLLLRRERP</sequence>
<accession>A0ABS4M702</accession>
<dbReference type="RefSeq" id="WP_281065366.1">
    <property type="nucleotide sequence ID" value="NZ_JAGGLP010000029.1"/>
</dbReference>
<keyword evidence="2" id="KW-1185">Reference proteome</keyword>
<dbReference type="EMBL" id="JAGGLP010000029">
    <property type="protein sequence ID" value="MBP2055440.1"/>
    <property type="molecule type" value="Genomic_DNA"/>
</dbReference>
<evidence type="ECO:0000313" key="1">
    <source>
        <dbReference type="EMBL" id="MBP2055440.1"/>
    </source>
</evidence>
<proteinExistence type="predicted"/>
<organism evidence="1 2">
    <name type="scientific">Streptomyces griseochromogenes</name>
    <dbReference type="NCBI Taxonomy" id="68214"/>
    <lineage>
        <taxon>Bacteria</taxon>
        <taxon>Bacillati</taxon>
        <taxon>Actinomycetota</taxon>
        <taxon>Actinomycetes</taxon>
        <taxon>Kitasatosporales</taxon>
        <taxon>Streptomycetaceae</taxon>
        <taxon>Streptomyces</taxon>
    </lineage>
</organism>
<name>A0ABS4M702_9ACTN</name>
<dbReference type="Proteomes" id="UP001519309">
    <property type="component" value="Unassembled WGS sequence"/>
</dbReference>
<protein>
    <submittedName>
        <fullName evidence="1">Uncharacterized protein</fullName>
    </submittedName>
</protein>
<comment type="caution">
    <text evidence="1">The sequence shown here is derived from an EMBL/GenBank/DDBJ whole genome shotgun (WGS) entry which is preliminary data.</text>
</comment>